<dbReference type="SMART" id="SM00062">
    <property type="entry name" value="PBPb"/>
    <property type="match status" value="1"/>
</dbReference>
<dbReference type="PANTHER" id="PTHR35936:SF19">
    <property type="entry name" value="AMINO-ACID-BINDING PROTEIN YXEM-RELATED"/>
    <property type="match status" value="1"/>
</dbReference>
<proteinExistence type="predicted"/>
<dbReference type="Proteomes" id="UP000264310">
    <property type="component" value="Unassembled WGS sequence"/>
</dbReference>
<dbReference type="RefSeq" id="WP_116684469.1">
    <property type="nucleotide sequence ID" value="NZ_QURL01000008.1"/>
</dbReference>
<keyword evidence="1 2" id="KW-0732">Signal</keyword>
<reference evidence="4 5" key="1">
    <citation type="submission" date="2018-08" db="EMBL/GenBank/DDBJ databases">
        <title>Fulvimarina sp. 85, whole genome shotgun sequence.</title>
        <authorList>
            <person name="Tuo L."/>
        </authorList>
    </citation>
    <scope>NUCLEOTIDE SEQUENCE [LARGE SCALE GENOMIC DNA]</scope>
    <source>
        <strain evidence="4 5">85</strain>
    </source>
</reference>
<evidence type="ECO:0000313" key="5">
    <source>
        <dbReference type="Proteomes" id="UP000264310"/>
    </source>
</evidence>
<dbReference type="OrthoDB" id="9814231at2"/>
<keyword evidence="5" id="KW-1185">Reference proteome</keyword>
<accession>A0A371WYZ0</accession>
<dbReference type="Gene3D" id="3.40.190.10">
    <property type="entry name" value="Periplasmic binding protein-like II"/>
    <property type="match status" value="2"/>
</dbReference>
<gene>
    <name evidence="4" type="ORF">DYI37_16970</name>
</gene>
<comment type="caution">
    <text evidence="4">The sequence shown here is derived from an EMBL/GenBank/DDBJ whole genome shotgun (WGS) entry which is preliminary data.</text>
</comment>
<sequence length="280" mass="29989">MQKRIFLKAVLGLSVALGVSFAGSNLASAQDALEKVKSSGTLTVGTETAFAPFDFIDETGTHAGLNVDLFEEIGKEMGVEIKWVELPWEGVLPGLEAGQFDMVAGPATITKARMERYRFLSPVAEATVAILKKAGDDSIEKPEDIAGKLVGSGKATAQLAQLQEYGATLPEPVETREYVGFNEAYADLAAGRIVAVANSLPNIAYLASQQPDVFETVLPPFGKSTYFGYIGTKKPEDQALLDAVNDALLKIKADGRLGELQKKWFGQTFDTPEAVTDPNV</sequence>
<dbReference type="SUPFAM" id="SSF53850">
    <property type="entry name" value="Periplasmic binding protein-like II"/>
    <property type="match status" value="1"/>
</dbReference>
<dbReference type="InterPro" id="IPR001638">
    <property type="entry name" value="Solute-binding_3/MltF_N"/>
</dbReference>
<feature type="chain" id="PRO_5016720544" evidence="2">
    <location>
        <begin position="23"/>
        <end position="280"/>
    </location>
</feature>
<dbReference type="Pfam" id="PF00497">
    <property type="entry name" value="SBP_bac_3"/>
    <property type="match status" value="1"/>
</dbReference>
<name>A0A371WYZ0_9HYPH</name>
<feature type="signal peptide" evidence="2">
    <location>
        <begin position="1"/>
        <end position="22"/>
    </location>
</feature>
<evidence type="ECO:0000313" key="4">
    <source>
        <dbReference type="EMBL" id="RFC62201.1"/>
    </source>
</evidence>
<evidence type="ECO:0000256" key="2">
    <source>
        <dbReference type="SAM" id="SignalP"/>
    </source>
</evidence>
<dbReference type="AlphaFoldDB" id="A0A371WYZ0"/>
<dbReference type="EMBL" id="QURL01000008">
    <property type="protein sequence ID" value="RFC62201.1"/>
    <property type="molecule type" value="Genomic_DNA"/>
</dbReference>
<evidence type="ECO:0000256" key="1">
    <source>
        <dbReference type="ARBA" id="ARBA00022729"/>
    </source>
</evidence>
<dbReference type="PANTHER" id="PTHR35936">
    <property type="entry name" value="MEMBRANE-BOUND LYTIC MUREIN TRANSGLYCOSYLASE F"/>
    <property type="match status" value="1"/>
</dbReference>
<evidence type="ECO:0000259" key="3">
    <source>
        <dbReference type="SMART" id="SM00062"/>
    </source>
</evidence>
<protein>
    <submittedName>
        <fullName evidence="4">Amino acid ABC transporter</fullName>
    </submittedName>
</protein>
<organism evidence="4 5">
    <name type="scientific">Fulvimarina endophytica</name>
    <dbReference type="NCBI Taxonomy" id="2293836"/>
    <lineage>
        <taxon>Bacteria</taxon>
        <taxon>Pseudomonadati</taxon>
        <taxon>Pseudomonadota</taxon>
        <taxon>Alphaproteobacteria</taxon>
        <taxon>Hyphomicrobiales</taxon>
        <taxon>Aurantimonadaceae</taxon>
        <taxon>Fulvimarina</taxon>
    </lineage>
</organism>
<feature type="domain" description="Solute-binding protein family 3/N-terminal" evidence="3">
    <location>
        <begin position="41"/>
        <end position="268"/>
    </location>
</feature>